<evidence type="ECO:0000259" key="6">
    <source>
        <dbReference type="Pfam" id="PF07993"/>
    </source>
</evidence>
<organism evidence="7 8">
    <name type="scientific">Carpinus fangiana</name>
    <dbReference type="NCBI Taxonomy" id="176857"/>
    <lineage>
        <taxon>Eukaryota</taxon>
        <taxon>Viridiplantae</taxon>
        <taxon>Streptophyta</taxon>
        <taxon>Embryophyta</taxon>
        <taxon>Tracheophyta</taxon>
        <taxon>Spermatophyta</taxon>
        <taxon>Magnoliopsida</taxon>
        <taxon>eudicotyledons</taxon>
        <taxon>Gunneridae</taxon>
        <taxon>Pentapetalae</taxon>
        <taxon>rosids</taxon>
        <taxon>fabids</taxon>
        <taxon>Fagales</taxon>
        <taxon>Betulaceae</taxon>
        <taxon>Carpinus</taxon>
    </lineage>
</organism>
<dbReference type="InterPro" id="IPR026055">
    <property type="entry name" value="FAR"/>
</dbReference>
<dbReference type="AlphaFoldDB" id="A0A5N6RUF2"/>
<dbReference type="Pfam" id="PF07993">
    <property type="entry name" value="NAD_binding_4"/>
    <property type="match status" value="1"/>
</dbReference>
<keyword evidence="4" id="KW-0560">Oxidoreductase</keyword>
<evidence type="ECO:0000256" key="1">
    <source>
        <dbReference type="ARBA" id="ARBA00005928"/>
    </source>
</evidence>
<dbReference type="EMBL" id="CM017328">
    <property type="protein sequence ID" value="KAE8125299.1"/>
    <property type="molecule type" value="Genomic_DNA"/>
</dbReference>
<evidence type="ECO:0000313" key="7">
    <source>
        <dbReference type="EMBL" id="KAE8125299.1"/>
    </source>
</evidence>
<dbReference type="PANTHER" id="PTHR11011">
    <property type="entry name" value="MALE STERILITY PROTEIN 2-RELATED"/>
    <property type="match status" value="1"/>
</dbReference>
<evidence type="ECO:0000313" key="8">
    <source>
        <dbReference type="Proteomes" id="UP000327013"/>
    </source>
</evidence>
<keyword evidence="4" id="KW-0521">NADP</keyword>
<feature type="domain" description="Fatty acyl-CoA reductase C-terminal" evidence="5">
    <location>
        <begin position="528"/>
        <end position="598"/>
    </location>
</feature>
<evidence type="ECO:0000256" key="4">
    <source>
        <dbReference type="RuleBase" id="RU363097"/>
    </source>
</evidence>
<accession>A0A5N6RUF2</accession>
<dbReference type="Proteomes" id="UP000327013">
    <property type="component" value="Chromosome 8"/>
</dbReference>
<reference evidence="7 8" key="1">
    <citation type="submission" date="2019-06" db="EMBL/GenBank/DDBJ databases">
        <title>A chromosomal-level reference genome of Carpinus fangiana (Coryloideae, Betulaceae).</title>
        <authorList>
            <person name="Yang X."/>
            <person name="Wang Z."/>
            <person name="Zhang L."/>
            <person name="Hao G."/>
            <person name="Liu J."/>
            <person name="Yang Y."/>
        </authorList>
    </citation>
    <scope>NUCLEOTIDE SEQUENCE [LARGE SCALE GENOMIC DNA]</scope>
    <source>
        <strain evidence="7">Cfa_2016G</strain>
        <tissue evidence="7">Leaf</tissue>
    </source>
</reference>
<comment type="similarity">
    <text evidence="1 4">Belongs to the fatty acyl-CoA reductase family.</text>
</comment>
<comment type="catalytic activity">
    <reaction evidence="4">
        <text>a long-chain fatty acyl-CoA + 2 NADPH + 2 H(+) = a long-chain primary fatty alcohol + 2 NADP(+) + CoA</text>
        <dbReference type="Rhea" id="RHEA:52716"/>
        <dbReference type="ChEBI" id="CHEBI:15378"/>
        <dbReference type="ChEBI" id="CHEBI:57287"/>
        <dbReference type="ChEBI" id="CHEBI:57783"/>
        <dbReference type="ChEBI" id="CHEBI:58349"/>
        <dbReference type="ChEBI" id="CHEBI:77396"/>
        <dbReference type="ChEBI" id="CHEBI:83139"/>
        <dbReference type="EC" id="1.2.1.84"/>
    </reaction>
</comment>
<evidence type="ECO:0000256" key="2">
    <source>
        <dbReference type="ARBA" id="ARBA00022516"/>
    </source>
</evidence>
<dbReference type="GO" id="GO:0080019">
    <property type="term" value="F:alcohol-forming very long-chain fatty acyl-CoA reductase activity"/>
    <property type="evidence" value="ECO:0007669"/>
    <property type="project" value="InterPro"/>
</dbReference>
<gene>
    <name evidence="7" type="ORF">FH972_020123</name>
</gene>
<dbReference type="Gene3D" id="3.40.50.720">
    <property type="entry name" value="NAD(P)-binding Rossmann-like Domain"/>
    <property type="match status" value="1"/>
</dbReference>
<dbReference type="CDD" id="cd09071">
    <property type="entry name" value="FAR_C"/>
    <property type="match status" value="1"/>
</dbReference>
<keyword evidence="3 4" id="KW-0443">Lipid metabolism</keyword>
<dbReference type="Pfam" id="PF03015">
    <property type="entry name" value="Sterile"/>
    <property type="match status" value="1"/>
</dbReference>
<dbReference type="InterPro" id="IPR036291">
    <property type="entry name" value="NAD(P)-bd_dom_sf"/>
</dbReference>
<dbReference type="GO" id="GO:0010345">
    <property type="term" value="P:suberin biosynthetic process"/>
    <property type="evidence" value="ECO:0007669"/>
    <property type="project" value="TreeGrafter"/>
</dbReference>
<dbReference type="EC" id="1.2.1.84" evidence="4"/>
<dbReference type="InterPro" id="IPR033640">
    <property type="entry name" value="FAR_C"/>
</dbReference>
<name>A0A5N6RUF2_9ROSI</name>
<evidence type="ECO:0000259" key="5">
    <source>
        <dbReference type="Pfam" id="PF03015"/>
    </source>
</evidence>
<sequence length="604" mass="67082">MMGALFLNSSSVAPIKLPRVSDKPHCYTLRRKKSVVHCQGGGNVVKSSGFSSALTQTEALLRTDHSAALRDAGSLVLSPNGKSQAEIAVKDLMPYGEPSSSLVEVDDGIGIVKFLRGKGFLVTGATGFLAKVLIEKILRTQPEVGRIFLLIQAKNKEAAMERLRNEIISAELFKCLRQIHGKSYQSFMLSKLVPVVGNICESDLGLDEDSADLIAKEVDLIVNSAANTTFDERYDVAIDINTRGPCHLMGFAKKCKKLKLFLQVSTAYVNGQRQGQIMERPFRNGDSIAREILEISSRSLPALDIEGEIKLALDFSKVSDQVSIVAQKMKELGLERAKKYGWQDTYVFTKAMGEMMIDKMRGETPVVIIRPSVIESTCKEPFPGWMEGNRMMDPIVLYYGKGQLTGFLVDPNGVLDVVPADMVVNATLAAMARHGEAQKPDINVYQIASSVVNPLVFQDLARLLYEHYNSSPCLDSKGRPIRVPSMKLFRSMEEFSTHLWGDAIQRSGLTAAASSNEKLSQKLEIICRKSVEQAKHLASIYEPYTFYGGRFDNSNTQRLMESMSEEEKRNFGFDVGNINWRDYITNVHIPGLRRHVMKGRGMCS</sequence>
<dbReference type="SUPFAM" id="SSF51735">
    <property type="entry name" value="NAD(P)-binding Rossmann-fold domains"/>
    <property type="match status" value="1"/>
</dbReference>
<dbReference type="InterPro" id="IPR013120">
    <property type="entry name" value="FAR_NAD-bd"/>
</dbReference>
<dbReference type="GO" id="GO:0102965">
    <property type="term" value="F:alcohol-forming long-chain fatty acyl-CoA reductase activity"/>
    <property type="evidence" value="ECO:0007669"/>
    <property type="project" value="UniProtKB-EC"/>
</dbReference>
<proteinExistence type="inferred from homology"/>
<evidence type="ECO:0000256" key="3">
    <source>
        <dbReference type="ARBA" id="ARBA00023098"/>
    </source>
</evidence>
<comment type="function">
    <text evidence="4">Catalyzes the reduction of fatty acyl-CoA to fatty alcohols.</text>
</comment>
<dbReference type="OrthoDB" id="429813at2759"/>
<feature type="domain" description="Thioester reductase (TE)" evidence="6">
    <location>
        <begin position="122"/>
        <end position="427"/>
    </location>
</feature>
<dbReference type="PANTHER" id="PTHR11011:SF45">
    <property type="entry name" value="FATTY ACYL-COA REDUCTASE CG8306-RELATED"/>
    <property type="match status" value="1"/>
</dbReference>
<dbReference type="CDD" id="cd05236">
    <property type="entry name" value="FAR-N_SDR_e"/>
    <property type="match status" value="1"/>
</dbReference>
<dbReference type="GO" id="GO:0035336">
    <property type="term" value="P:long-chain fatty-acyl-CoA metabolic process"/>
    <property type="evidence" value="ECO:0007669"/>
    <property type="project" value="TreeGrafter"/>
</dbReference>
<keyword evidence="8" id="KW-1185">Reference proteome</keyword>
<protein>
    <recommendedName>
        <fullName evidence="4">Fatty acyl-CoA reductase</fullName>
        <ecNumber evidence="4">1.2.1.84</ecNumber>
    </recommendedName>
</protein>
<keyword evidence="2 4" id="KW-0444">Lipid biosynthesis</keyword>